<comment type="caution">
    <text evidence="1">The sequence shown here is derived from an EMBL/GenBank/DDBJ whole genome shotgun (WGS) entry which is preliminary data.</text>
</comment>
<evidence type="ECO:0000313" key="1">
    <source>
        <dbReference type="EMBL" id="GEA35080.1"/>
    </source>
</evidence>
<name>A0A829WCR7_9FIRM</name>
<gene>
    <name evidence="1" type="ORF">Ccl03g_07930</name>
</gene>
<dbReference type="RefSeq" id="WP_074925415.1">
    <property type="nucleotide sequence ID" value="NZ_BJLB01000001.1"/>
</dbReference>
<dbReference type="Proteomes" id="UP000315200">
    <property type="component" value="Unassembled WGS sequence"/>
</dbReference>
<organism evidence="1 2">
    <name type="scientific">Enterocloster clostridioformis</name>
    <dbReference type="NCBI Taxonomy" id="1531"/>
    <lineage>
        <taxon>Bacteria</taxon>
        <taxon>Bacillati</taxon>
        <taxon>Bacillota</taxon>
        <taxon>Clostridia</taxon>
        <taxon>Lachnospirales</taxon>
        <taxon>Lachnospiraceae</taxon>
        <taxon>Enterocloster</taxon>
    </lineage>
</organism>
<dbReference type="EMBL" id="BJLB01000001">
    <property type="protein sequence ID" value="GEA35080.1"/>
    <property type="molecule type" value="Genomic_DNA"/>
</dbReference>
<proteinExistence type="predicted"/>
<protein>
    <submittedName>
        <fullName evidence="1">Uncharacterized protein</fullName>
    </submittedName>
</protein>
<accession>A0A829WCR7</accession>
<evidence type="ECO:0000313" key="2">
    <source>
        <dbReference type="Proteomes" id="UP000315200"/>
    </source>
</evidence>
<dbReference type="AlphaFoldDB" id="A0A829WCR7"/>
<reference evidence="1 2" key="1">
    <citation type="submission" date="2019-06" db="EMBL/GenBank/DDBJ databases">
        <title>Draft genome sequence of [Clostridium] clostridioforme NBRC 113352.</title>
        <authorList>
            <person name="Miura T."/>
            <person name="Furukawa M."/>
            <person name="Shimamura M."/>
            <person name="Ohyama Y."/>
            <person name="Yamazoe A."/>
            <person name="Kawasaki H."/>
        </authorList>
    </citation>
    <scope>NUCLEOTIDE SEQUENCE [LARGE SCALE GENOMIC DNA]</scope>
    <source>
        <strain evidence="1 2">NBRC 113352</strain>
    </source>
</reference>
<sequence>MLEINSKKDAGELVAYLLYLAQGQVDYCYYTDINEIAYLLGAAKSIAQIYELREYTEISNRADCIKDDVRELTERSMTLLNRV</sequence>